<dbReference type="PROSITE" id="PS50832">
    <property type="entry name" value="S1_IF1_TYPE"/>
    <property type="match status" value="1"/>
</dbReference>
<dbReference type="InterPro" id="IPR004368">
    <property type="entry name" value="TIF_IF1"/>
</dbReference>
<dbReference type="FunFam" id="2.40.50.140:FF:000002">
    <property type="entry name" value="Translation initiation factor IF-1"/>
    <property type="match status" value="1"/>
</dbReference>
<dbReference type="AlphaFoldDB" id="A0A382R9N4"/>
<reference evidence="5" key="1">
    <citation type="submission" date="2018-05" db="EMBL/GenBank/DDBJ databases">
        <authorList>
            <person name="Lanie J.A."/>
            <person name="Ng W.-L."/>
            <person name="Kazmierczak K.M."/>
            <person name="Andrzejewski T.M."/>
            <person name="Davidsen T.M."/>
            <person name="Wayne K.J."/>
            <person name="Tettelin H."/>
            <person name="Glass J.I."/>
            <person name="Rusch D."/>
            <person name="Podicherti R."/>
            <person name="Tsui H.-C.T."/>
            <person name="Winkler M.E."/>
        </authorList>
    </citation>
    <scope>NUCLEOTIDE SEQUENCE</scope>
</reference>
<feature type="domain" description="S1-like" evidence="4">
    <location>
        <begin position="1"/>
        <end position="72"/>
    </location>
</feature>
<dbReference type="CDD" id="cd04451">
    <property type="entry name" value="S1_IF1"/>
    <property type="match status" value="1"/>
</dbReference>
<keyword evidence="3" id="KW-0648">Protein biosynthesis</keyword>
<keyword evidence="2" id="KW-0396">Initiation factor</keyword>
<dbReference type="PANTHER" id="PTHR33370:SF1">
    <property type="entry name" value="TRANSLATION INITIATION FACTOR IF-1, CHLOROPLASTIC"/>
    <property type="match status" value="1"/>
</dbReference>
<dbReference type="GO" id="GO:0003723">
    <property type="term" value="F:RNA binding"/>
    <property type="evidence" value="ECO:0007669"/>
    <property type="project" value="InterPro"/>
</dbReference>
<dbReference type="GO" id="GO:0005829">
    <property type="term" value="C:cytosol"/>
    <property type="evidence" value="ECO:0007669"/>
    <property type="project" value="TreeGrafter"/>
</dbReference>
<evidence type="ECO:0000256" key="3">
    <source>
        <dbReference type="ARBA" id="ARBA00022917"/>
    </source>
</evidence>
<evidence type="ECO:0000259" key="4">
    <source>
        <dbReference type="PROSITE" id="PS50832"/>
    </source>
</evidence>
<comment type="similarity">
    <text evidence="1">Belongs to the IF-1 family.</text>
</comment>
<dbReference type="Gene3D" id="2.40.50.140">
    <property type="entry name" value="Nucleic acid-binding proteins"/>
    <property type="match status" value="1"/>
</dbReference>
<evidence type="ECO:0000256" key="2">
    <source>
        <dbReference type="ARBA" id="ARBA00022540"/>
    </source>
</evidence>
<dbReference type="Pfam" id="PF01176">
    <property type="entry name" value="eIF-1a"/>
    <property type="match status" value="1"/>
</dbReference>
<sequence>MAKEKGILVTGRVIDVLPNAMFKVELDETKHVVLGYLSGKIKKFKIKVLLGDNVDIELSPYDLSKGRITHRN</sequence>
<protein>
    <recommendedName>
        <fullName evidence="4">S1-like domain-containing protein</fullName>
    </recommendedName>
</protein>
<gene>
    <name evidence="5" type="ORF">METZ01_LOCUS347268</name>
</gene>
<evidence type="ECO:0000256" key="1">
    <source>
        <dbReference type="ARBA" id="ARBA00010939"/>
    </source>
</evidence>
<dbReference type="GO" id="GO:0043022">
    <property type="term" value="F:ribosome binding"/>
    <property type="evidence" value="ECO:0007669"/>
    <property type="project" value="TreeGrafter"/>
</dbReference>
<name>A0A382R9N4_9ZZZZ</name>
<dbReference type="GO" id="GO:0003743">
    <property type="term" value="F:translation initiation factor activity"/>
    <property type="evidence" value="ECO:0007669"/>
    <property type="project" value="UniProtKB-KW"/>
</dbReference>
<dbReference type="InterPro" id="IPR012340">
    <property type="entry name" value="NA-bd_OB-fold"/>
</dbReference>
<evidence type="ECO:0000313" key="5">
    <source>
        <dbReference type="EMBL" id="SVC94414.1"/>
    </source>
</evidence>
<dbReference type="PANTHER" id="PTHR33370">
    <property type="entry name" value="TRANSLATION INITIATION FACTOR IF-1, CHLOROPLASTIC"/>
    <property type="match status" value="1"/>
</dbReference>
<dbReference type="NCBIfam" id="TIGR00008">
    <property type="entry name" value="infA"/>
    <property type="match status" value="1"/>
</dbReference>
<dbReference type="EMBL" id="UINC01120124">
    <property type="protein sequence ID" value="SVC94414.1"/>
    <property type="molecule type" value="Genomic_DNA"/>
</dbReference>
<dbReference type="SUPFAM" id="SSF50249">
    <property type="entry name" value="Nucleic acid-binding proteins"/>
    <property type="match status" value="1"/>
</dbReference>
<organism evidence="5">
    <name type="scientific">marine metagenome</name>
    <dbReference type="NCBI Taxonomy" id="408172"/>
    <lineage>
        <taxon>unclassified sequences</taxon>
        <taxon>metagenomes</taxon>
        <taxon>ecological metagenomes</taxon>
    </lineage>
</organism>
<dbReference type="HAMAP" id="MF_00075">
    <property type="entry name" value="IF_1"/>
    <property type="match status" value="1"/>
</dbReference>
<accession>A0A382R9N4</accession>
<dbReference type="InterPro" id="IPR006196">
    <property type="entry name" value="RNA-binding_domain_S1_IF1"/>
</dbReference>
<proteinExistence type="inferred from homology"/>